<dbReference type="OrthoDB" id="5788137at2759"/>
<evidence type="ECO:0000256" key="3">
    <source>
        <dbReference type="ARBA" id="ARBA00022692"/>
    </source>
</evidence>
<proteinExistence type="inferred from homology"/>
<evidence type="ECO:0000256" key="5">
    <source>
        <dbReference type="ARBA" id="ARBA00023136"/>
    </source>
</evidence>
<evidence type="ECO:0000256" key="2">
    <source>
        <dbReference type="ARBA" id="ARBA00007742"/>
    </source>
</evidence>
<keyword evidence="9" id="KW-1185">Reference proteome</keyword>
<evidence type="ECO:0000259" key="7">
    <source>
        <dbReference type="Pfam" id="PF02544"/>
    </source>
</evidence>
<keyword evidence="5 6" id="KW-0472">Membrane</keyword>
<comment type="subcellular location">
    <subcellularLocation>
        <location evidence="1">Membrane</location>
        <topology evidence="1">Multi-pass membrane protein</topology>
    </subcellularLocation>
</comment>
<keyword evidence="4 6" id="KW-1133">Transmembrane helix</keyword>
<evidence type="ECO:0000256" key="6">
    <source>
        <dbReference type="SAM" id="Phobius"/>
    </source>
</evidence>
<sequence>MRDPTKMFNNGTALFLYNETRKWFALGSGFLVPVLLIINAPFGRFTPKNQSSFLLVDGIKSWIVMELVSPAMFIYNYYTSPLTMNRPPLFPPGSSLLYPDPVSILAVCFLAHYVNRALVSPLRTPSRSKTHLIVPLAGIVFNVLNGSLLGAYFSSPFTRMYHLSGIRPQFYIGLAIWALGLVGNIYHDEILMNIRRKAQLKGKGRDDGAKGEHYSIPTGGLYRWVSYPNYLCEWIEWLGFAIAAGPFPFDLSHINLATLAASLLNVQTYKDLINTPASNFAPNLSPPWIFLVSEVLLMLPRAYRGHQWYHTKFGDSYPKERKAAIPFIL</sequence>
<name>A0A8H5FBK1_9AGAR</name>
<feature type="transmembrane region" description="Helical" evidence="6">
    <location>
        <begin position="23"/>
        <end position="42"/>
    </location>
</feature>
<dbReference type="GO" id="GO:0016020">
    <property type="term" value="C:membrane"/>
    <property type="evidence" value="ECO:0007669"/>
    <property type="project" value="UniProtKB-SubCell"/>
</dbReference>
<feature type="domain" description="3-oxo-5-alpha-steroid 4-dehydrogenase C-terminal" evidence="7">
    <location>
        <begin position="132"/>
        <end position="245"/>
    </location>
</feature>
<protein>
    <recommendedName>
        <fullName evidence="7">3-oxo-5-alpha-steroid 4-dehydrogenase C-terminal domain-containing protein</fullName>
    </recommendedName>
</protein>
<accession>A0A8H5FBK1</accession>
<dbReference type="PROSITE" id="PS50244">
    <property type="entry name" value="S5A_REDUCTASE"/>
    <property type="match status" value="1"/>
</dbReference>
<dbReference type="Gene3D" id="1.20.120.1630">
    <property type="match status" value="1"/>
</dbReference>
<feature type="transmembrane region" description="Helical" evidence="6">
    <location>
        <begin position="54"/>
        <end position="78"/>
    </location>
</feature>
<gene>
    <name evidence="8" type="ORF">D9619_005466</name>
</gene>
<dbReference type="EMBL" id="JAACJJ010000001">
    <property type="protein sequence ID" value="KAF5330388.1"/>
    <property type="molecule type" value="Genomic_DNA"/>
</dbReference>
<dbReference type="InterPro" id="IPR039357">
    <property type="entry name" value="SRD5A/TECR"/>
</dbReference>
<evidence type="ECO:0000256" key="1">
    <source>
        <dbReference type="ARBA" id="ARBA00004141"/>
    </source>
</evidence>
<evidence type="ECO:0000313" key="9">
    <source>
        <dbReference type="Proteomes" id="UP000567179"/>
    </source>
</evidence>
<comment type="similarity">
    <text evidence="2">Belongs to the steroid 5-alpha reductase family.</text>
</comment>
<comment type="caution">
    <text evidence="8">The sequence shown here is derived from an EMBL/GenBank/DDBJ whole genome shotgun (WGS) entry which is preliminary data.</text>
</comment>
<dbReference type="Proteomes" id="UP000567179">
    <property type="component" value="Unassembled WGS sequence"/>
</dbReference>
<keyword evidence="3 6" id="KW-0812">Transmembrane</keyword>
<reference evidence="8 9" key="1">
    <citation type="journal article" date="2020" name="ISME J.">
        <title>Uncovering the hidden diversity of litter-decomposition mechanisms in mushroom-forming fungi.</title>
        <authorList>
            <person name="Floudas D."/>
            <person name="Bentzer J."/>
            <person name="Ahren D."/>
            <person name="Johansson T."/>
            <person name="Persson P."/>
            <person name="Tunlid A."/>
        </authorList>
    </citation>
    <scope>NUCLEOTIDE SEQUENCE [LARGE SCALE GENOMIC DNA]</scope>
    <source>
        <strain evidence="8 9">CBS 101986</strain>
    </source>
</reference>
<dbReference type="PANTHER" id="PTHR10556:SF43">
    <property type="entry name" value="STEROID 5-ALPHA-REDUCTASE DET2"/>
    <property type="match status" value="1"/>
</dbReference>
<dbReference type="Pfam" id="PF02544">
    <property type="entry name" value="Steroid_dh"/>
    <property type="match status" value="2"/>
</dbReference>
<feature type="transmembrane region" description="Helical" evidence="6">
    <location>
        <begin position="98"/>
        <end position="119"/>
    </location>
</feature>
<dbReference type="InterPro" id="IPR001104">
    <property type="entry name" value="3-oxo-5_a-steroid_4-DH_C"/>
</dbReference>
<evidence type="ECO:0000256" key="4">
    <source>
        <dbReference type="ARBA" id="ARBA00022989"/>
    </source>
</evidence>
<feature type="transmembrane region" description="Helical" evidence="6">
    <location>
        <begin position="168"/>
        <end position="187"/>
    </location>
</feature>
<organism evidence="8 9">
    <name type="scientific">Psilocybe cf. subviscida</name>
    <dbReference type="NCBI Taxonomy" id="2480587"/>
    <lineage>
        <taxon>Eukaryota</taxon>
        <taxon>Fungi</taxon>
        <taxon>Dikarya</taxon>
        <taxon>Basidiomycota</taxon>
        <taxon>Agaricomycotina</taxon>
        <taxon>Agaricomycetes</taxon>
        <taxon>Agaricomycetidae</taxon>
        <taxon>Agaricales</taxon>
        <taxon>Agaricineae</taxon>
        <taxon>Strophariaceae</taxon>
        <taxon>Psilocybe</taxon>
    </lineage>
</organism>
<dbReference type="PANTHER" id="PTHR10556">
    <property type="entry name" value="3-OXO-5-ALPHA-STEROID 4-DEHYDROGENASE"/>
    <property type="match status" value="1"/>
</dbReference>
<evidence type="ECO:0000313" key="8">
    <source>
        <dbReference type="EMBL" id="KAF5330388.1"/>
    </source>
</evidence>
<dbReference type="GO" id="GO:0006629">
    <property type="term" value="P:lipid metabolic process"/>
    <property type="evidence" value="ECO:0007669"/>
    <property type="project" value="InterPro"/>
</dbReference>
<feature type="transmembrane region" description="Helical" evidence="6">
    <location>
        <begin position="131"/>
        <end position="153"/>
    </location>
</feature>
<dbReference type="GO" id="GO:0016627">
    <property type="term" value="F:oxidoreductase activity, acting on the CH-CH group of donors"/>
    <property type="evidence" value="ECO:0007669"/>
    <property type="project" value="InterPro"/>
</dbReference>
<dbReference type="AlphaFoldDB" id="A0A8H5FBK1"/>
<feature type="domain" description="3-oxo-5-alpha-steroid 4-dehydrogenase C-terminal" evidence="7">
    <location>
        <begin position="286"/>
        <end position="329"/>
    </location>
</feature>